<keyword evidence="5" id="KW-1185">Reference proteome</keyword>
<dbReference type="PANTHER" id="PTHR48081">
    <property type="entry name" value="AB HYDROLASE SUPERFAMILY PROTEIN C4A8.06C"/>
    <property type="match status" value="1"/>
</dbReference>
<sequence>MAPTRPGIDPELRALLADLPLMSELTPEVLAQLRQLPPTPVEALLDGRAADHRELTVTTPDGTRLPLSVFSPAGPDRPTAAPCVYWLHGGGMIMGDRFSQIDIPLAWLDQLGAVVVSVEYRLAPEARGTALVDDCYHGLRWVAEHAAELGIDPTRIVVAGPSAGGGLAAGVTLMARDRRTPAIAAQVLIGPMLDHRDISTSSRQYDGGEGVWTREMNAFAWRSLLGEPADGDVPGYVSPAVADDLSGLPTTYIDAGTAEVFRDEDVEYATRIWAAGGQAELHVWAGGFHGFDALFPQAQVSAAARRTRDAWLARVLSPASGASAPAPSSAVPGRDHPSTR</sequence>
<feature type="compositionally biased region" description="Low complexity" evidence="2">
    <location>
        <begin position="319"/>
        <end position="330"/>
    </location>
</feature>
<evidence type="ECO:0000259" key="3">
    <source>
        <dbReference type="Pfam" id="PF07859"/>
    </source>
</evidence>
<keyword evidence="1 4" id="KW-0378">Hydrolase</keyword>
<evidence type="ECO:0000313" key="4">
    <source>
        <dbReference type="EMBL" id="MFC4035536.1"/>
    </source>
</evidence>
<dbReference type="Pfam" id="PF07859">
    <property type="entry name" value="Abhydrolase_3"/>
    <property type="match status" value="1"/>
</dbReference>
<evidence type="ECO:0000256" key="1">
    <source>
        <dbReference type="ARBA" id="ARBA00022801"/>
    </source>
</evidence>
<dbReference type="Proteomes" id="UP001595765">
    <property type="component" value="Unassembled WGS sequence"/>
</dbReference>
<feature type="region of interest" description="Disordered" evidence="2">
    <location>
        <begin position="319"/>
        <end position="340"/>
    </location>
</feature>
<dbReference type="SUPFAM" id="SSF53474">
    <property type="entry name" value="alpha/beta-Hydrolases"/>
    <property type="match status" value="1"/>
</dbReference>
<dbReference type="EMBL" id="JBHSBB010000027">
    <property type="protein sequence ID" value="MFC4035536.1"/>
    <property type="molecule type" value="Genomic_DNA"/>
</dbReference>
<feature type="domain" description="Alpha/beta hydrolase fold-3" evidence="3">
    <location>
        <begin position="85"/>
        <end position="291"/>
    </location>
</feature>
<evidence type="ECO:0000313" key="5">
    <source>
        <dbReference type="Proteomes" id="UP001595765"/>
    </source>
</evidence>
<reference evidence="5" key="1">
    <citation type="journal article" date="2019" name="Int. J. Syst. Evol. Microbiol.">
        <title>The Global Catalogue of Microorganisms (GCM) 10K type strain sequencing project: providing services to taxonomists for standard genome sequencing and annotation.</title>
        <authorList>
            <consortium name="The Broad Institute Genomics Platform"/>
            <consortium name="The Broad Institute Genome Sequencing Center for Infectious Disease"/>
            <person name="Wu L."/>
            <person name="Ma J."/>
        </authorList>
    </citation>
    <scope>NUCLEOTIDE SEQUENCE [LARGE SCALE GENOMIC DNA]</scope>
    <source>
        <strain evidence="5">CGMCC 4.7237</strain>
    </source>
</reference>
<dbReference type="GO" id="GO:0016787">
    <property type="term" value="F:hydrolase activity"/>
    <property type="evidence" value="ECO:0007669"/>
    <property type="project" value="UniProtKB-KW"/>
</dbReference>
<dbReference type="InterPro" id="IPR029058">
    <property type="entry name" value="AB_hydrolase_fold"/>
</dbReference>
<protein>
    <submittedName>
        <fullName evidence="4">Alpha/beta hydrolase</fullName>
    </submittedName>
</protein>
<gene>
    <name evidence="4" type="ORF">ACFO3J_29300</name>
</gene>
<proteinExistence type="predicted"/>
<dbReference type="Gene3D" id="3.40.50.1820">
    <property type="entry name" value="alpha/beta hydrolase"/>
    <property type="match status" value="1"/>
</dbReference>
<evidence type="ECO:0000256" key="2">
    <source>
        <dbReference type="SAM" id="MobiDB-lite"/>
    </source>
</evidence>
<name>A0ABV8I0E2_9ACTN</name>
<dbReference type="PANTHER" id="PTHR48081:SF8">
    <property type="entry name" value="ALPHA_BETA HYDROLASE FOLD-3 DOMAIN-CONTAINING PROTEIN-RELATED"/>
    <property type="match status" value="1"/>
</dbReference>
<comment type="caution">
    <text evidence="4">The sequence shown here is derived from an EMBL/GenBank/DDBJ whole genome shotgun (WGS) entry which is preliminary data.</text>
</comment>
<dbReference type="InterPro" id="IPR050300">
    <property type="entry name" value="GDXG_lipolytic_enzyme"/>
</dbReference>
<dbReference type="InterPro" id="IPR013094">
    <property type="entry name" value="AB_hydrolase_3"/>
</dbReference>
<organism evidence="4 5">
    <name type="scientific">Streptomyces polygonati</name>
    <dbReference type="NCBI Taxonomy" id="1617087"/>
    <lineage>
        <taxon>Bacteria</taxon>
        <taxon>Bacillati</taxon>
        <taxon>Actinomycetota</taxon>
        <taxon>Actinomycetes</taxon>
        <taxon>Kitasatosporales</taxon>
        <taxon>Streptomycetaceae</taxon>
        <taxon>Streptomyces</taxon>
    </lineage>
</organism>
<accession>A0ABV8I0E2</accession>
<dbReference type="RefSeq" id="WP_386435637.1">
    <property type="nucleotide sequence ID" value="NZ_JBHSBB010000027.1"/>
</dbReference>